<evidence type="ECO:0000313" key="3">
    <source>
        <dbReference type="Proteomes" id="UP001265700"/>
    </source>
</evidence>
<reference evidence="2 3" key="1">
    <citation type="submission" date="2023-07" db="EMBL/GenBank/DDBJ databases">
        <title>Sorghum-associated microbial communities from plants grown in Nebraska, USA.</title>
        <authorList>
            <person name="Schachtman D."/>
        </authorList>
    </citation>
    <scope>NUCLEOTIDE SEQUENCE [LARGE SCALE GENOMIC DNA]</scope>
    <source>
        <strain evidence="2 3">4249</strain>
    </source>
</reference>
<organism evidence="2 3">
    <name type="scientific">Hydrogenophaga palleronii</name>
    <dbReference type="NCBI Taxonomy" id="65655"/>
    <lineage>
        <taxon>Bacteria</taxon>
        <taxon>Pseudomonadati</taxon>
        <taxon>Pseudomonadota</taxon>
        <taxon>Betaproteobacteria</taxon>
        <taxon>Burkholderiales</taxon>
        <taxon>Comamonadaceae</taxon>
        <taxon>Hydrogenophaga</taxon>
    </lineage>
</organism>
<proteinExistence type="predicted"/>
<keyword evidence="3" id="KW-1185">Reference proteome</keyword>
<evidence type="ECO:0000256" key="1">
    <source>
        <dbReference type="SAM" id="Phobius"/>
    </source>
</evidence>
<keyword evidence="1" id="KW-1133">Transmembrane helix</keyword>
<dbReference type="RefSeq" id="WP_310311266.1">
    <property type="nucleotide sequence ID" value="NZ_JAVDWU010000001.1"/>
</dbReference>
<dbReference type="EMBL" id="JAVDWU010000001">
    <property type="protein sequence ID" value="MDR7148554.1"/>
    <property type="molecule type" value="Genomic_DNA"/>
</dbReference>
<name>A0ABU1WHM2_9BURK</name>
<dbReference type="Proteomes" id="UP001265700">
    <property type="component" value="Unassembled WGS sequence"/>
</dbReference>
<keyword evidence="1" id="KW-0812">Transmembrane</keyword>
<gene>
    <name evidence="2" type="ORF">J2W49_000482</name>
</gene>
<evidence type="ECO:0000313" key="2">
    <source>
        <dbReference type="EMBL" id="MDR7148554.1"/>
    </source>
</evidence>
<sequence>MPKNTAVTPLWTTSSFGHPADWLSSERSELSAHLTHCGAQRRPLHVLRSGADRLQGVLVSRVVTSVVVLGLLLGCSWLAL</sequence>
<protein>
    <submittedName>
        <fullName evidence="2">Uncharacterized protein</fullName>
    </submittedName>
</protein>
<accession>A0ABU1WHM2</accession>
<comment type="caution">
    <text evidence="2">The sequence shown here is derived from an EMBL/GenBank/DDBJ whole genome shotgun (WGS) entry which is preliminary data.</text>
</comment>
<keyword evidence="1" id="KW-0472">Membrane</keyword>
<feature type="transmembrane region" description="Helical" evidence="1">
    <location>
        <begin position="58"/>
        <end position="79"/>
    </location>
</feature>